<dbReference type="GO" id="GO:0005737">
    <property type="term" value="C:cytoplasm"/>
    <property type="evidence" value="ECO:0007669"/>
    <property type="project" value="UniProtKB-SubCell"/>
</dbReference>
<feature type="domain" description="PTS EIIA type-4" evidence="8">
    <location>
        <begin position="5"/>
        <end position="133"/>
    </location>
</feature>
<dbReference type="InterPro" id="IPR051471">
    <property type="entry name" value="Bacterial_PTS_sugar_comp"/>
</dbReference>
<keyword evidence="6" id="KW-0598">Phosphotransferase system</keyword>
<keyword evidence="3" id="KW-0963">Cytoplasm</keyword>
<dbReference type="InterPro" id="IPR033887">
    <property type="entry name" value="PTS_IIA_man"/>
</dbReference>
<comment type="caution">
    <text evidence="9">The sequence shown here is derived from an EMBL/GenBank/DDBJ whole genome shotgun (WGS) entry which is preliminary data.</text>
</comment>
<dbReference type="RefSeq" id="WP_010767885.1">
    <property type="nucleotide sequence ID" value="NZ_ASWE01000003.1"/>
</dbReference>
<dbReference type="GO" id="GO:0009401">
    <property type="term" value="P:phosphoenolpyruvate-dependent sugar phosphotransferase system"/>
    <property type="evidence" value="ECO:0007669"/>
    <property type="project" value="UniProtKB-KW"/>
</dbReference>
<evidence type="ECO:0000256" key="7">
    <source>
        <dbReference type="ARBA" id="ARBA00022777"/>
    </source>
</evidence>
<dbReference type="eggNOG" id="COG2893">
    <property type="taxonomic scope" value="Bacteria"/>
</dbReference>
<dbReference type="InterPro" id="IPR004701">
    <property type="entry name" value="PTS_EIIA_man-typ"/>
</dbReference>
<dbReference type="PANTHER" id="PTHR33799:SF1">
    <property type="entry name" value="PTS SYSTEM MANNOSE-SPECIFIC EIIAB COMPONENT-RELATED"/>
    <property type="match status" value="1"/>
</dbReference>
<comment type="subcellular location">
    <subcellularLocation>
        <location evidence="1">Cytoplasm</location>
    </subcellularLocation>
</comment>
<proteinExistence type="predicted"/>
<dbReference type="PATRIC" id="fig|1158610.3.peg.1192"/>
<dbReference type="GO" id="GO:0016301">
    <property type="term" value="F:kinase activity"/>
    <property type="evidence" value="ECO:0007669"/>
    <property type="project" value="UniProtKB-KW"/>
</dbReference>
<evidence type="ECO:0000313" key="9">
    <source>
        <dbReference type="EMBL" id="EOL45327.1"/>
    </source>
</evidence>
<evidence type="ECO:0000256" key="4">
    <source>
        <dbReference type="ARBA" id="ARBA00022597"/>
    </source>
</evidence>
<keyword evidence="2" id="KW-0813">Transport</keyword>
<protein>
    <submittedName>
        <fullName evidence="9">PTS system, mannose/fructose/sorbose family, IIA component</fullName>
    </submittedName>
</protein>
<evidence type="ECO:0000256" key="3">
    <source>
        <dbReference type="ARBA" id="ARBA00022490"/>
    </source>
</evidence>
<dbReference type="HOGENOM" id="CLU_123235_1_2_9"/>
<evidence type="ECO:0000256" key="2">
    <source>
        <dbReference type="ARBA" id="ARBA00022448"/>
    </source>
</evidence>
<gene>
    <name evidence="9" type="ORF">UC3_01217</name>
</gene>
<keyword evidence="5" id="KW-0808">Transferase</keyword>
<evidence type="ECO:0000256" key="1">
    <source>
        <dbReference type="ARBA" id="ARBA00004496"/>
    </source>
</evidence>
<organism evidence="9 10">
    <name type="scientific">Enterococcus phoeniculicola ATCC BAA-412</name>
    <dbReference type="NCBI Taxonomy" id="1158610"/>
    <lineage>
        <taxon>Bacteria</taxon>
        <taxon>Bacillati</taxon>
        <taxon>Bacillota</taxon>
        <taxon>Bacilli</taxon>
        <taxon>Lactobacillales</taxon>
        <taxon>Enterococcaceae</taxon>
        <taxon>Enterococcus</taxon>
    </lineage>
</organism>
<evidence type="ECO:0000313" key="10">
    <source>
        <dbReference type="Proteomes" id="UP000013785"/>
    </source>
</evidence>
<dbReference type="GO" id="GO:0016020">
    <property type="term" value="C:membrane"/>
    <property type="evidence" value="ECO:0007669"/>
    <property type="project" value="InterPro"/>
</dbReference>
<dbReference type="InterPro" id="IPR036662">
    <property type="entry name" value="PTS_EIIA_man-typ_sf"/>
</dbReference>
<keyword evidence="7" id="KW-0418">Kinase</keyword>
<dbReference type="CDD" id="cd00006">
    <property type="entry name" value="PTS_IIA_man"/>
    <property type="match status" value="1"/>
</dbReference>
<keyword evidence="4" id="KW-0762">Sugar transport</keyword>
<dbReference type="EMBL" id="AJAT01000012">
    <property type="protein sequence ID" value="EOL45327.1"/>
    <property type="molecule type" value="Genomic_DNA"/>
</dbReference>
<reference evidence="9 10" key="1">
    <citation type="submission" date="2013-02" db="EMBL/GenBank/DDBJ databases">
        <title>The Genome Sequence of Enterococcus phoeniculicola BAA-412.</title>
        <authorList>
            <consortium name="The Broad Institute Genome Sequencing Platform"/>
            <consortium name="The Broad Institute Genome Sequencing Center for Infectious Disease"/>
            <person name="Earl A.M."/>
            <person name="Gilmore M.S."/>
            <person name="Lebreton F."/>
            <person name="Walker B."/>
            <person name="Young S.K."/>
            <person name="Zeng Q."/>
            <person name="Gargeya S."/>
            <person name="Fitzgerald M."/>
            <person name="Haas B."/>
            <person name="Abouelleil A."/>
            <person name="Alvarado L."/>
            <person name="Arachchi H.M."/>
            <person name="Berlin A.M."/>
            <person name="Chapman S.B."/>
            <person name="Dewar J."/>
            <person name="Goldberg J."/>
            <person name="Griggs A."/>
            <person name="Gujja S."/>
            <person name="Hansen M."/>
            <person name="Howarth C."/>
            <person name="Imamovic A."/>
            <person name="Larimer J."/>
            <person name="McCowan C."/>
            <person name="Murphy C."/>
            <person name="Neiman D."/>
            <person name="Pearson M."/>
            <person name="Priest M."/>
            <person name="Roberts A."/>
            <person name="Saif S."/>
            <person name="Shea T."/>
            <person name="Sisk P."/>
            <person name="Sykes S."/>
            <person name="Wortman J."/>
            <person name="Nusbaum C."/>
            <person name="Birren B."/>
        </authorList>
    </citation>
    <scope>NUCLEOTIDE SEQUENCE [LARGE SCALE GENOMIC DNA]</scope>
    <source>
        <strain evidence="9 10">ATCC BAA-412</strain>
    </source>
</reference>
<sequence length="142" mass="15941">MNEQTIKVILASHGSFATSALATLAMIAGEQPDLIALELNPGDGLDDFYKKYETIILANPEINYLILTDIAGGTPSNAATQLLLKYQNLQVFSGFNLPLLLDLVTNKWQRLDEITDYISTNWSLYLTNINTKIKQRDEQNEY</sequence>
<dbReference type="PROSITE" id="PS51096">
    <property type="entry name" value="PTS_EIIA_TYPE_4"/>
    <property type="match status" value="1"/>
</dbReference>
<dbReference type="SUPFAM" id="SSF53062">
    <property type="entry name" value="PTS system fructose IIA component-like"/>
    <property type="match status" value="1"/>
</dbReference>
<name>R3WCX7_9ENTE</name>
<dbReference type="Gene3D" id="3.40.50.510">
    <property type="entry name" value="Phosphotransferase system, mannose-type IIA component"/>
    <property type="match status" value="1"/>
</dbReference>
<dbReference type="Proteomes" id="UP000013785">
    <property type="component" value="Unassembled WGS sequence"/>
</dbReference>
<keyword evidence="10" id="KW-1185">Reference proteome</keyword>
<dbReference type="STRING" id="154621.RV11_GL002114"/>
<accession>R3WCX7</accession>
<evidence type="ECO:0000256" key="6">
    <source>
        <dbReference type="ARBA" id="ARBA00022683"/>
    </source>
</evidence>
<dbReference type="Pfam" id="PF03610">
    <property type="entry name" value="EIIA-man"/>
    <property type="match status" value="1"/>
</dbReference>
<dbReference type="PANTHER" id="PTHR33799">
    <property type="entry name" value="PTS PERMEASE-RELATED-RELATED"/>
    <property type="match status" value="1"/>
</dbReference>
<evidence type="ECO:0000256" key="5">
    <source>
        <dbReference type="ARBA" id="ARBA00022679"/>
    </source>
</evidence>
<dbReference type="OrthoDB" id="6623712at2"/>
<evidence type="ECO:0000259" key="8">
    <source>
        <dbReference type="PROSITE" id="PS51096"/>
    </source>
</evidence>
<dbReference type="AlphaFoldDB" id="R3WCX7"/>